<sequence length="113" mass="12720">MAQTKGQFGAISSDSEKRTWSVDLRHRLQLSTNDWQMSTGWVGTGLKIVPHFYKLRPALVYGVSSAYYLSREGIRTQVNPPLVYKVVVTITVPAQPSSKVKEGVTLLRRKLQD</sequence>
<dbReference type="AlphaFoldDB" id="A0A8D8CDD4"/>
<protein>
    <submittedName>
        <fullName evidence="1">(northern house mosquito) hypothetical protein</fullName>
    </submittedName>
</protein>
<organism evidence="1">
    <name type="scientific">Culex pipiens</name>
    <name type="common">House mosquito</name>
    <dbReference type="NCBI Taxonomy" id="7175"/>
    <lineage>
        <taxon>Eukaryota</taxon>
        <taxon>Metazoa</taxon>
        <taxon>Ecdysozoa</taxon>
        <taxon>Arthropoda</taxon>
        <taxon>Hexapoda</taxon>
        <taxon>Insecta</taxon>
        <taxon>Pterygota</taxon>
        <taxon>Neoptera</taxon>
        <taxon>Endopterygota</taxon>
        <taxon>Diptera</taxon>
        <taxon>Nematocera</taxon>
        <taxon>Culicoidea</taxon>
        <taxon>Culicidae</taxon>
        <taxon>Culicinae</taxon>
        <taxon>Culicini</taxon>
        <taxon>Culex</taxon>
        <taxon>Culex</taxon>
    </lineage>
</organism>
<dbReference type="EMBL" id="HBUE01112659">
    <property type="protein sequence ID" value="CAG6489460.1"/>
    <property type="molecule type" value="Transcribed_RNA"/>
</dbReference>
<evidence type="ECO:0000313" key="1">
    <source>
        <dbReference type="EMBL" id="CAG6489460.1"/>
    </source>
</evidence>
<proteinExistence type="predicted"/>
<reference evidence="1" key="1">
    <citation type="submission" date="2021-05" db="EMBL/GenBank/DDBJ databases">
        <authorList>
            <person name="Alioto T."/>
            <person name="Alioto T."/>
            <person name="Gomez Garrido J."/>
        </authorList>
    </citation>
    <scope>NUCLEOTIDE SEQUENCE</scope>
</reference>
<name>A0A8D8CDD4_CULPI</name>
<accession>A0A8D8CDD4</accession>